<gene>
    <name evidence="2" type="ORF">K443DRAFT_14147</name>
</gene>
<feature type="compositionally biased region" description="Polar residues" evidence="1">
    <location>
        <begin position="67"/>
        <end position="76"/>
    </location>
</feature>
<dbReference type="OrthoDB" id="3101480at2759"/>
<organism evidence="2 3">
    <name type="scientific">Laccaria amethystina LaAM-08-1</name>
    <dbReference type="NCBI Taxonomy" id="1095629"/>
    <lineage>
        <taxon>Eukaryota</taxon>
        <taxon>Fungi</taxon>
        <taxon>Dikarya</taxon>
        <taxon>Basidiomycota</taxon>
        <taxon>Agaricomycotina</taxon>
        <taxon>Agaricomycetes</taxon>
        <taxon>Agaricomycetidae</taxon>
        <taxon>Agaricales</taxon>
        <taxon>Agaricineae</taxon>
        <taxon>Hydnangiaceae</taxon>
        <taxon>Laccaria</taxon>
    </lineage>
</organism>
<keyword evidence="3" id="KW-1185">Reference proteome</keyword>
<name>A0A0C9X5E0_9AGAR</name>
<evidence type="ECO:0000313" key="3">
    <source>
        <dbReference type="Proteomes" id="UP000054477"/>
    </source>
</evidence>
<proteinExistence type="predicted"/>
<feature type="region of interest" description="Disordered" evidence="1">
    <location>
        <begin position="46"/>
        <end position="76"/>
    </location>
</feature>
<evidence type="ECO:0000256" key="1">
    <source>
        <dbReference type="SAM" id="MobiDB-lite"/>
    </source>
</evidence>
<protein>
    <submittedName>
        <fullName evidence="2">Uncharacterized protein</fullName>
    </submittedName>
</protein>
<sequence length="355" mass="39335">MTSNTSQWQATTCSSSSCGLATNPNLNKEKYLQAWLANIDSEQLFDDSDSSSHWQPDIAVAKPPNSRPLQSTSCHSLTPAACPPPYPATESQSAGSSSASQTFWSCRCLSSKSDPPPQLPLVHSPDTIVSPYTPAELLLVQSHNNSCHGEGAPPFSELELEFSAPQDGFYFVSDPCNPSCIRLPQHSIPLSELQVAGHCPALVEEIYDRFSPERVNSMTLEDVKYNFCAAMDGRHLLSLDKSILEAQIALDLLHLQSKFHDLSQLNLSISKSEDASQRILGYCKKKDIKLDFFILQFFRPDAAQLNQSEQKKGKAREQEIQPHLDAMIDASRGVAMFSEDPSSLLEGRLRFKFRK</sequence>
<accession>A0A0C9X5E0</accession>
<reference evidence="2 3" key="1">
    <citation type="submission" date="2014-04" db="EMBL/GenBank/DDBJ databases">
        <authorList>
            <consortium name="DOE Joint Genome Institute"/>
            <person name="Kuo A."/>
            <person name="Kohler A."/>
            <person name="Nagy L.G."/>
            <person name="Floudas D."/>
            <person name="Copeland A."/>
            <person name="Barry K.W."/>
            <person name="Cichocki N."/>
            <person name="Veneault-Fourrey C."/>
            <person name="LaButti K."/>
            <person name="Lindquist E.A."/>
            <person name="Lipzen A."/>
            <person name="Lundell T."/>
            <person name="Morin E."/>
            <person name="Murat C."/>
            <person name="Sun H."/>
            <person name="Tunlid A."/>
            <person name="Henrissat B."/>
            <person name="Grigoriev I.V."/>
            <person name="Hibbett D.S."/>
            <person name="Martin F."/>
            <person name="Nordberg H.P."/>
            <person name="Cantor M.N."/>
            <person name="Hua S.X."/>
        </authorList>
    </citation>
    <scope>NUCLEOTIDE SEQUENCE [LARGE SCALE GENOMIC DNA]</scope>
    <source>
        <strain evidence="2 3">LaAM-08-1</strain>
    </source>
</reference>
<dbReference type="AlphaFoldDB" id="A0A0C9X5E0"/>
<dbReference type="EMBL" id="KN838974">
    <property type="protein sequence ID" value="KIJ91732.1"/>
    <property type="molecule type" value="Genomic_DNA"/>
</dbReference>
<evidence type="ECO:0000313" key="2">
    <source>
        <dbReference type="EMBL" id="KIJ91732.1"/>
    </source>
</evidence>
<dbReference type="HOGENOM" id="CLU_943553_0_0_1"/>
<reference evidence="3" key="2">
    <citation type="submission" date="2015-01" db="EMBL/GenBank/DDBJ databases">
        <title>Evolutionary Origins and Diversification of the Mycorrhizal Mutualists.</title>
        <authorList>
            <consortium name="DOE Joint Genome Institute"/>
            <consortium name="Mycorrhizal Genomics Consortium"/>
            <person name="Kohler A."/>
            <person name="Kuo A."/>
            <person name="Nagy L.G."/>
            <person name="Floudas D."/>
            <person name="Copeland A."/>
            <person name="Barry K.W."/>
            <person name="Cichocki N."/>
            <person name="Veneault-Fourrey C."/>
            <person name="LaButti K."/>
            <person name="Lindquist E.A."/>
            <person name="Lipzen A."/>
            <person name="Lundell T."/>
            <person name="Morin E."/>
            <person name="Murat C."/>
            <person name="Riley R."/>
            <person name="Ohm R."/>
            <person name="Sun H."/>
            <person name="Tunlid A."/>
            <person name="Henrissat B."/>
            <person name="Grigoriev I.V."/>
            <person name="Hibbett D.S."/>
            <person name="Martin F."/>
        </authorList>
    </citation>
    <scope>NUCLEOTIDE SEQUENCE [LARGE SCALE GENOMIC DNA]</scope>
    <source>
        <strain evidence="3">LaAM-08-1</strain>
    </source>
</reference>
<dbReference type="Proteomes" id="UP000054477">
    <property type="component" value="Unassembled WGS sequence"/>
</dbReference>